<feature type="region of interest" description="Disordered" evidence="1">
    <location>
        <begin position="605"/>
        <end position="630"/>
    </location>
</feature>
<feature type="compositionally biased region" description="Polar residues" evidence="1">
    <location>
        <begin position="426"/>
        <end position="454"/>
    </location>
</feature>
<reference evidence="2" key="1">
    <citation type="journal article" date="2019" name="bioRxiv">
        <title>The Genome of the Zebra Mussel, Dreissena polymorpha: A Resource for Invasive Species Research.</title>
        <authorList>
            <person name="McCartney M.A."/>
            <person name="Auch B."/>
            <person name="Kono T."/>
            <person name="Mallez S."/>
            <person name="Zhang Y."/>
            <person name="Obille A."/>
            <person name="Becker A."/>
            <person name="Abrahante J.E."/>
            <person name="Garbe J."/>
            <person name="Badalamenti J.P."/>
            <person name="Herman A."/>
            <person name="Mangelson H."/>
            <person name="Liachko I."/>
            <person name="Sullivan S."/>
            <person name="Sone E.D."/>
            <person name="Koren S."/>
            <person name="Silverstein K.A.T."/>
            <person name="Beckman K.B."/>
            <person name="Gohl D.M."/>
        </authorList>
    </citation>
    <scope>NUCLEOTIDE SEQUENCE</scope>
    <source>
        <strain evidence="2">Duluth1</strain>
        <tissue evidence="2">Whole animal</tissue>
    </source>
</reference>
<protein>
    <submittedName>
        <fullName evidence="2">Uncharacterized protein</fullName>
    </submittedName>
</protein>
<evidence type="ECO:0000313" key="3">
    <source>
        <dbReference type="Proteomes" id="UP000828390"/>
    </source>
</evidence>
<comment type="caution">
    <text evidence="2">The sequence shown here is derived from an EMBL/GenBank/DDBJ whole genome shotgun (WGS) entry which is preliminary data.</text>
</comment>
<proteinExistence type="predicted"/>
<organism evidence="2 3">
    <name type="scientific">Dreissena polymorpha</name>
    <name type="common">Zebra mussel</name>
    <name type="synonym">Mytilus polymorpha</name>
    <dbReference type="NCBI Taxonomy" id="45954"/>
    <lineage>
        <taxon>Eukaryota</taxon>
        <taxon>Metazoa</taxon>
        <taxon>Spiralia</taxon>
        <taxon>Lophotrochozoa</taxon>
        <taxon>Mollusca</taxon>
        <taxon>Bivalvia</taxon>
        <taxon>Autobranchia</taxon>
        <taxon>Heteroconchia</taxon>
        <taxon>Euheterodonta</taxon>
        <taxon>Imparidentia</taxon>
        <taxon>Neoheterodontei</taxon>
        <taxon>Myida</taxon>
        <taxon>Dreissenoidea</taxon>
        <taxon>Dreissenidae</taxon>
        <taxon>Dreissena</taxon>
    </lineage>
</organism>
<feature type="compositionally biased region" description="Low complexity" evidence="1">
    <location>
        <begin position="699"/>
        <end position="709"/>
    </location>
</feature>
<evidence type="ECO:0000313" key="2">
    <source>
        <dbReference type="EMBL" id="KAH3896208.1"/>
    </source>
</evidence>
<feature type="compositionally biased region" description="Basic and acidic residues" evidence="1">
    <location>
        <begin position="309"/>
        <end position="327"/>
    </location>
</feature>
<feature type="compositionally biased region" description="Basic and acidic residues" evidence="1">
    <location>
        <begin position="612"/>
        <end position="630"/>
    </location>
</feature>
<name>A0A9D4NGQ3_DREPO</name>
<feature type="compositionally biased region" description="Basic and acidic residues" evidence="1">
    <location>
        <begin position="404"/>
        <end position="423"/>
    </location>
</feature>
<keyword evidence="3" id="KW-1185">Reference proteome</keyword>
<feature type="region of interest" description="Disordered" evidence="1">
    <location>
        <begin position="288"/>
        <end position="344"/>
    </location>
</feature>
<dbReference type="Proteomes" id="UP000828390">
    <property type="component" value="Unassembled WGS sequence"/>
</dbReference>
<feature type="compositionally biased region" description="Polar residues" evidence="1">
    <location>
        <begin position="288"/>
        <end position="307"/>
    </location>
</feature>
<dbReference type="AlphaFoldDB" id="A0A9D4NGQ3"/>
<sequence>MRSNPSTNPKTRTLEDTLCTTKSSGQQLHAPNCNVSTQGEKHTGTELARPDLIGKVFKTDNSLFEKENCKSNVTASKRTDVKFKYAESQTTIGFSDRAHETCSPSILATLDNLEINETQAQSSCIEQTGIDNESLQRMPISPGHTFQTTARLSSTPYAETRKQTTLHNTKTDIDNDKPVRKYFAKKSHGPCQDILADKYMVLPEKPTINKPTKSENNSHATFELLSATHMANSQERGSRNTLNKPTLKSKYIATKTTDFAVYTQVCDAKGNVVVSEKRSSALQLKTSDLKEASTQGNTNSNHSTQISLEHVDKSVTSKPEQVYERKPRMTSTLEGNKRTARPFPEKPEVTTLANKNRQINEIPLNVSTEKVRHISGEKVKVPNQTVSKDSVADGFISKSICSSNEDKKRSTDTLEHPARDKAVFRRSTSTTQRISKPLSSGANTTRTASTRGCGQVTVSGTRHITSLAAREEINTASASKHKNKVSVTDNNRHSIPAKADTYCSLTSATKNMNIYQEKAHKTTTTTNQRILSDTREKAGNTLREECKEVNVKQSNQLNDTDAAGQASFKTLPMKNMKKESSIEPTKYFQSKDTELKCCTDKHLPQGFSVRKSKPEPTKLSRPESYSKNKTDESIPMSALYYTDTDKTWYRRDTVRGVKFNNWVVSANLTNSENISTCRDTGSYNESVSSRNTPDLKADNNNQLQSLSNSGRRNKDPVTKCINKDTDLIIMKQADESLRMANICDGNSLTNKQYRIKTKQVRLESEERLQVGTAAKPRARIDQNVNEPITGLFESVHNQLDDDCDSDSDEVYVNKAGIIKNTGRSRAEEQMPSSIKQETRISKVHKNMRVSGPM</sequence>
<evidence type="ECO:0000256" key="1">
    <source>
        <dbReference type="SAM" id="MobiDB-lite"/>
    </source>
</evidence>
<gene>
    <name evidence="2" type="ORF">DPMN_020381</name>
</gene>
<feature type="compositionally biased region" description="Polar residues" evidence="1">
    <location>
        <begin position="674"/>
        <end position="692"/>
    </location>
</feature>
<feature type="region of interest" description="Disordered" evidence="1">
    <location>
        <begin position="674"/>
        <end position="716"/>
    </location>
</feature>
<reference evidence="2" key="2">
    <citation type="submission" date="2020-11" db="EMBL/GenBank/DDBJ databases">
        <authorList>
            <person name="McCartney M.A."/>
            <person name="Auch B."/>
            <person name="Kono T."/>
            <person name="Mallez S."/>
            <person name="Becker A."/>
            <person name="Gohl D.M."/>
            <person name="Silverstein K.A.T."/>
            <person name="Koren S."/>
            <person name="Bechman K.B."/>
            <person name="Herman A."/>
            <person name="Abrahante J.E."/>
            <person name="Garbe J."/>
        </authorList>
    </citation>
    <scope>NUCLEOTIDE SEQUENCE</scope>
    <source>
        <strain evidence="2">Duluth1</strain>
        <tissue evidence="2">Whole animal</tissue>
    </source>
</reference>
<dbReference type="EMBL" id="JAIWYP010000001">
    <property type="protein sequence ID" value="KAH3896208.1"/>
    <property type="molecule type" value="Genomic_DNA"/>
</dbReference>
<feature type="region of interest" description="Disordered" evidence="1">
    <location>
        <begin position="403"/>
        <end position="454"/>
    </location>
</feature>
<accession>A0A9D4NGQ3</accession>